<feature type="active site" description="Proton acceptor" evidence="6">
    <location>
        <position position="170"/>
    </location>
</feature>
<sequence length="253" mass="27375">MRKNIAAGNWKMNLDLASGKKLASEVINMVNDEVQNDAEVILIPPFTHLTVVKQLIGSSTSVHLGAQNCSDQKGGAFTGEISTEMLQSVGVEYVVVGHSERREIFGEDNALLAAKTKAVLAQGLKPIYCCGEKLETREANQHFDLNKAQIEEGLFDLSKADIQKVVIAYEPVWAIGTGVTASSDQAQEMHQFIRGLIAEKYDQETADGISILYGGSVKPDNAKELFSQPDVDGGLVGGASLKSRDFTDIIKSF</sequence>
<dbReference type="GO" id="GO:0004807">
    <property type="term" value="F:triose-phosphate isomerase activity"/>
    <property type="evidence" value="ECO:0007669"/>
    <property type="project" value="UniProtKB-EC"/>
</dbReference>
<evidence type="ECO:0000256" key="6">
    <source>
        <dbReference type="HAMAP-Rule" id="MF_00147"/>
    </source>
</evidence>
<dbReference type="RefSeq" id="WP_395417377.1">
    <property type="nucleotide sequence ID" value="NZ_JBIPKE010000016.1"/>
</dbReference>
<dbReference type="EMBL" id="JBIPKE010000016">
    <property type="protein sequence ID" value="MFH6983859.1"/>
    <property type="molecule type" value="Genomic_DNA"/>
</dbReference>
<protein>
    <recommendedName>
        <fullName evidence="6 7">Triosephosphate isomerase</fullName>
        <shortName evidence="6">TIM</shortName>
        <shortName evidence="6">TPI</shortName>
        <ecNumber evidence="6 7">5.3.1.1</ecNumber>
    </recommendedName>
    <alternativeName>
        <fullName evidence="6">Triose-phosphate isomerase</fullName>
    </alternativeName>
</protein>
<feature type="binding site" evidence="6">
    <location>
        <begin position="9"/>
        <end position="11"/>
    </location>
    <ligand>
        <name>substrate</name>
    </ligand>
</feature>
<dbReference type="InterPro" id="IPR000652">
    <property type="entry name" value="Triosephosphate_isomerase"/>
</dbReference>
<dbReference type="InterPro" id="IPR035990">
    <property type="entry name" value="TIM_sf"/>
</dbReference>
<dbReference type="PROSITE" id="PS51440">
    <property type="entry name" value="TIM_2"/>
    <property type="match status" value="1"/>
</dbReference>
<comment type="catalytic activity">
    <reaction evidence="6 7">
        <text>D-glyceraldehyde 3-phosphate = dihydroxyacetone phosphate</text>
        <dbReference type="Rhea" id="RHEA:18585"/>
        <dbReference type="ChEBI" id="CHEBI:57642"/>
        <dbReference type="ChEBI" id="CHEBI:59776"/>
        <dbReference type="EC" id="5.3.1.1"/>
    </reaction>
</comment>
<feature type="binding site" evidence="6">
    <location>
        <position position="216"/>
    </location>
    <ligand>
        <name>substrate</name>
    </ligand>
</feature>
<gene>
    <name evidence="6 8" type="primary">tpiA</name>
    <name evidence="8" type="ORF">ACHKAR_10425</name>
</gene>
<dbReference type="CDD" id="cd00311">
    <property type="entry name" value="TIM"/>
    <property type="match status" value="1"/>
</dbReference>
<name>A0ABW7NAS9_9BACT</name>
<dbReference type="EC" id="5.3.1.1" evidence="6 7"/>
<evidence type="ECO:0000256" key="1">
    <source>
        <dbReference type="ARBA" id="ARBA00007422"/>
    </source>
</evidence>
<feature type="active site" description="Electrophile" evidence="6">
    <location>
        <position position="98"/>
    </location>
</feature>
<comment type="subunit">
    <text evidence="6 7">Homodimer.</text>
</comment>
<comment type="pathway">
    <text evidence="6 7">Carbohydrate degradation; glycolysis; D-glyceraldehyde 3-phosphate from glycerone phosphate: step 1/1.</text>
</comment>
<feature type="binding site" evidence="6">
    <location>
        <position position="176"/>
    </location>
    <ligand>
        <name>substrate</name>
    </ligand>
</feature>
<evidence type="ECO:0000313" key="9">
    <source>
        <dbReference type="Proteomes" id="UP001610063"/>
    </source>
</evidence>
<evidence type="ECO:0000256" key="5">
    <source>
        <dbReference type="ARBA" id="ARBA00023235"/>
    </source>
</evidence>
<evidence type="ECO:0000256" key="7">
    <source>
        <dbReference type="RuleBase" id="RU363013"/>
    </source>
</evidence>
<evidence type="ECO:0000313" key="8">
    <source>
        <dbReference type="EMBL" id="MFH6983859.1"/>
    </source>
</evidence>
<accession>A0ABW7NAS9</accession>
<keyword evidence="9" id="KW-1185">Reference proteome</keyword>
<evidence type="ECO:0000256" key="3">
    <source>
        <dbReference type="ARBA" id="ARBA00022490"/>
    </source>
</evidence>
<dbReference type="PANTHER" id="PTHR21139">
    <property type="entry name" value="TRIOSEPHOSPHATE ISOMERASE"/>
    <property type="match status" value="1"/>
</dbReference>
<dbReference type="HAMAP" id="MF_00147_B">
    <property type="entry name" value="TIM_B"/>
    <property type="match status" value="1"/>
</dbReference>
<dbReference type="PROSITE" id="PS00171">
    <property type="entry name" value="TIM_1"/>
    <property type="match status" value="1"/>
</dbReference>
<dbReference type="InterPro" id="IPR020861">
    <property type="entry name" value="Triosephosphate_isomerase_AS"/>
</dbReference>
<keyword evidence="3 6" id="KW-0963">Cytoplasm</keyword>
<dbReference type="InterPro" id="IPR022896">
    <property type="entry name" value="TrioseP_Isoase_bac/euk"/>
</dbReference>
<evidence type="ECO:0000256" key="2">
    <source>
        <dbReference type="ARBA" id="ARBA00022432"/>
    </source>
</evidence>
<dbReference type="Pfam" id="PF00121">
    <property type="entry name" value="TIM"/>
    <property type="match status" value="1"/>
</dbReference>
<comment type="pathway">
    <text evidence="6 7">Carbohydrate biosynthesis; gluconeogenesis.</text>
</comment>
<evidence type="ECO:0000256" key="4">
    <source>
        <dbReference type="ARBA" id="ARBA00023152"/>
    </source>
</evidence>
<organism evidence="8 9">
    <name type="scientific">Marinoscillum luteum</name>
    <dbReference type="NCBI Taxonomy" id="861051"/>
    <lineage>
        <taxon>Bacteria</taxon>
        <taxon>Pseudomonadati</taxon>
        <taxon>Bacteroidota</taxon>
        <taxon>Cytophagia</taxon>
        <taxon>Cytophagales</taxon>
        <taxon>Reichenbachiellaceae</taxon>
        <taxon>Marinoscillum</taxon>
    </lineage>
</organism>
<dbReference type="SUPFAM" id="SSF51351">
    <property type="entry name" value="Triosephosphate isomerase (TIM)"/>
    <property type="match status" value="1"/>
</dbReference>
<comment type="function">
    <text evidence="6">Involved in the gluconeogenesis. Catalyzes stereospecifically the conversion of dihydroxyacetone phosphate (DHAP) to D-glyceraldehyde-3-phosphate (G3P).</text>
</comment>
<dbReference type="Gene3D" id="3.20.20.70">
    <property type="entry name" value="Aldolase class I"/>
    <property type="match status" value="1"/>
</dbReference>
<comment type="similarity">
    <text evidence="1 6 7">Belongs to the triosephosphate isomerase family.</text>
</comment>
<dbReference type="NCBIfam" id="TIGR00419">
    <property type="entry name" value="tim"/>
    <property type="match status" value="1"/>
</dbReference>
<keyword evidence="4 6" id="KW-0324">Glycolysis</keyword>
<feature type="binding site" evidence="6">
    <location>
        <begin position="237"/>
        <end position="238"/>
    </location>
    <ligand>
        <name>substrate</name>
    </ligand>
</feature>
<comment type="subcellular location">
    <subcellularLocation>
        <location evidence="6 7">Cytoplasm</location>
    </subcellularLocation>
</comment>
<reference evidence="8 9" key="1">
    <citation type="journal article" date="2013" name="Int. J. Syst. Evol. Microbiol.">
        <title>Marinoscillum luteum sp. nov., isolated from marine sediment.</title>
        <authorList>
            <person name="Cha I.T."/>
            <person name="Park S.J."/>
            <person name="Kim S.J."/>
            <person name="Kim J.G."/>
            <person name="Jung M.Y."/>
            <person name="Shin K.S."/>
            <person name="Kwon K.K."/>
            <person name="Yang S.H."/>
            <person name="Seo Y.S."/>
            <person name="Rhee S.K."/>
        </authorList>
    </citation>
    <scope>NUCLEOTIDE SEQUENCE [LARGE SCALE GENOMIC DNA]</scope>
    <source>
        <strain evidence="8 9">KCTC 23939</strain>
    </source>
</reference>
<dbReference type="Proteomes" id="UP001610063">
    <property type="component" value="Unassembled WGS sequence"/>
</dbReference>
<keyword evidence="2 6" id="KW-0312">Gluconeogenesis</keyword>
<keyword evidence="5 6" id="KW-0413">Isomerase</keyword>
<dbReference type="InterPro" id="IPR013785">
    <property type="entry name" value="Aldolase_TIM"/>
</dbReference>
<dbReference type="PANTHER" id="PTHR21139:SF42">
    <property type="entry name" value="TRIOSEPHOSPHATE ISOMERASE"/>
    <property type="match status" value="1"/>
</dbReference>
<proteinExistence type="inferred from homology"/>
<comment type="caution">
    <text evidence="8">The sequence shown here is derived from an EMBL/GenBank/DDBJ whole genome shotgun (WGS) entry which is preliminary data.</text>
</comment>